<keyword evidence="6 7" id="KW-0676">Redox-active center</keyword>
<feature type="signal peptide" evidence="7">
    <location>
        <begin position="1"/>
        <end position="21"/>
    </location>
</feature>
<dbReference type="InterPro" id="IPR036249">
    <property type="entry name" value="Thioredoxin-like_sf"/>
</dbReference>
<feature type="domain" description="Thioredoxin" evidence="8">
    <location>
        <begin position="69"/>
        <end position="238"/>
    </location>
</feature>
<dbReference type="InterPro" id="IPR013766">
    <property type="entry name" value="Thioredoxin_domain"/>
</dbReference>
<keyword evidence="3 7" id="KW-0732">Signal</keyword>
<reference evidence="9" key="1">
    <citation type="submission" date="2023-06" db="EMBL/GenBank/DDBJ databases">
        <title>Two novel species of Acinetobacter isolated from motorbike repairing workshop in Vietnam.</title>
        <authorList>
            <person name="Le N.T.T."/>
        </authorList>
    </citation>
    <scope>NUCLEOTIDE SEQUENCE</scope>
    <source>
        <strain evidence="9">VNH17</strain>
    </source>
</reference>
<keyword evidence="10" id="KW-1185">Reference proteome</keyword>
<dbReference type="SUPFAM" id="SSF54423">
    <property type="entry name" value="DsbC/DsbG N-terminal domain-like"/>
    <property type="match status" value="1"/>
</dbReference>
<evidence type="ECO:0000256" key="6">
    <source>
        <dbReference type="ARBA" id="ARBA00023284"/>
    </source>
</evidence>
<dbReference type="CDD" id="cd03020">
    <property type="entry name" value="DsbA_DsbC_DsbG"/>
    <property type="match status" value="1"/>
</dbReference>
<dbReference type="RefSeq" id="WP_267982085.1">
    <property type="nucleotide sequence ID" value="NZ_JAPQKF010000011.1"/>
</dbReference>
<proteinExistence type="inferred from homology"/>
<evidence type="ECO:0000259" key="8">
    <source>
        <dbReference type="PROSITE" id="PS51352"/>
    </source>
</evidence>
<accession>A0ABT7WT12</accession>
<organism evidence="9 10">
    <name type="scientific">Acinetobacter thutiue</name>
    <dbReference type="NCBI Taxonomy" id="2998078"/>
    <lineage>
        <taxon>Bacteria</taxon>
        <taxon>Pseudomonadati</taxon>
        <taxon>Pseudomonadota</taxon>
        <taxon>Gammaproteobacteria</taxon>
        <taxon>Moraxellales</taxon>
        <taxon>Moraxellaceae</taxon>
        <taxon>Acinetobacter</taxon>
    </lineage>
</organism>
<dbReference type="InterPro" id="IPR033954">
    <property type="entry name" value="DiS-bond_Isoase_DsbC/G"/>
</dbReference>
<dbReference type="PANTHER" id="PTHR35272">
    <property type="entry name" value="THIOL:DISULFIDE INTERCHANGE PROTEIN DSBC-RELATED"/>
    <property type="match status" value="1"/>
</dbReference>
<evidence type="ECO:0000256" key="1">
    <source>
        <dbReference type="ARBA" id="ARBA00004418"/>
    </source>
</evidence>
<evidence type="ECO:0000256" key="5">
    <source>
        <dbReference type="ARBA" id="ARBA00023157"/>
    </source>
</evidence>
<comment type="similarity">
    <text evidence="2 7">Belongs to the thioredoxin family. DsbC subfamily.</text>
</comment>
<dbReference type="Pfam" id="PF13098">
    <property type="entry name" value="Thioredoxin_2"/>
    <property type="match status" value="1"/>
</dbReference>
<dbReference type="EMBL" id="JAUDZE010000011">
    <property type="protein sequence ID" value="MDN0015832.1"/>
    <property type="molecule type" value="Genomic_DNA"/>
</dbReference>
<dbReference type="Pfam" id="PF10411">
    <property type="entry name" value="DsbC_N"/>
    <property type="match status" value="1"/>
</dbReference>
<dbReference type="PROSITE" id="PS51352">
    <property type="entry name" value="THIOREDOXIN_2"/>
    <property type="match status" value="1"/>
</dbReference>
<comment type="function">
    <text evidence="7">Required for disulfide bond formation in some periplasmic proteins. Acts by transferring its disulfide bond to other proteins and is reduced in the process.</text>
</comment>
<gene>
    <name evidence="9" type="ORF">QTA56_16575</name>
</gene>
<dbReference type="InterPro" id="IPR012336">
    <property type="entry name" value="Thioredoxin-like_fold"/>
</dbReference>
<dbReference type="Gene3D" id="3.40.30.10">
    <property type="entry name" value="Glutaredoxin"/>
    <property type="match status" value="1"/>
</dbReference>
<keyword evidence="5" id="KW-1015">Disulfide bond</keyword>
<dbReference type="Gene3D" id="3.10.450.70">
    <property type="entry name" value="Disulphide bond isomerase, DsbC/G, N-terminal"/>
    <property type="match status" value="1"/>
</dbReference>
<dbReference type="InterPro" id="IPR018950">
    <property type="entry name" value="DiS-bond_isomerase_DsbC/G_N"/>
</dbReference>
<comment type="caution">
    <text evidence="9">The sequence shown here is derived from an EMBL/GenBank/DDBJ whole genome shotgun (WGS) entry which is preliminary data.</text>
</comment>
<dbReference type="PANTHER" id="PTHR35272:SF3">
    <property type="entry name" value="THIOL:DISULFIDE INTERCHANGE PROTEIN DSBC"/>
    <property type="match status" value="1"/>
</dbReference>
<evidence type="ECO:0000256" key="7">
    <source>
        <dbReference type="RuleBase" id="RU364038"/>
    </source>
</evidence>
<feature type="chain" id="PRO_5044991438" description="Thiol:disulfide interchange protein" evidence="7">
    <location>
        <begin position="22"/>
        <end position="240"/>
    </location>
</feature>
<dbReference type="InterPro" id="IPR009094">
    <property type="entry name" value="DiS-bond_isomerase_DsbC/G_N_sf"/>
</dbReference>
<comment type="subcellular location">
    <subcellularLocation>
        <location evidence="1 7">Periplasm</location>
    </subcellularLocation>
</comment>
<evidence type="ECO:0000256" key="4">
    <source>
        <dbReference type="ARBA" id="ARBA00022764"/>
    </source>
</evidence>
<evidence type="ECO:0000313" key="10">
    <source>
        <dbReference type="Proteomes" id="UP001168524"/>
    </source>
</evidence>
<evidence type="ECO:0000256" key="2">
    <source>
        <dbReference type="ARBA" id="ARBA00009813"/>
    </source>
</evidence>
<evidence type="ECO:0000256" key="3">
    <source>
        <dbReference type="ARBA" id="ARBA00022729"/>
    </source>
</evidence>
<dbReference type="Proteomes" id="UP001168524">
    <property type="component" value="Unassembled WGS sequence"/>
</dbReference>
<dbReference type="InterPro" id="IPR051470">
    <property type="entry name" value="Thiol:disulfide_interchange"/>
</dbReference>
<name>A0ABT7WT12_9GAMM</name>
<keyword evidence="4 7" id="KW-0574">Periplasm</keyword>
<protein>
    <recommendedName>
        <fullName evidence="7">Thiol:disulfide interchange protein</fullName>
    </recommendedName>
</protein>
<evidence type="ECO:0000313" key="9">
    <source>
        <dbReference type="EMBL" id="MDN0015832.1"/>
    </source>
</evidence>
<sequence>MIKTLLSAITFGLITFSIAHADIQTLEQNLKTNYPELSIRSVTPSPMSGLYEVYTGGRLIYTNEEAKYLFIGQLVDPKNQKNLTEERLIELNKIDVKQLPLEQAIRYVKGDGKRTLYIFTDPDCPYCQKLEQYMTSIDNVTVYLFPFPLKTLHPQAEKVANKIWCAKNQYEAWEDYMLHRKAPKNSGQCTTPIQKNLILGKSLQINGTPTLFLKNGTRIPGMPQNAEQIEQLLNSAEQSK</sequence>
<dbReference type="SUPFAM" id="SSF52833">
    <property type="entry name" value="Thioredoxin-like"/>
    <property type="match status" value="1"/>
</dbReference>